<reference evidence="2" key="1">
    <citation type="journal article" date="2019" name="Int. J. Syst. Evol. Microbiol.">
        <title>The Global Catalogue of Microorganisms (GCM) 10K type strain sequencing project: providing services to taxonomists for standard genome sequencing and annotation.</title>
        <authorList>
            <consortium name="The Broad Institute Genomics Platform"/>
            <consortium name="The Broad Institute Genome Sequencing Center for Infectious Disease"/>
            <person name="Wu L."/>
            <person name="Ma J."/>
        </authorList>
    </citation>
    <scope>NUCLEOTIDE SEQUENCE [LARGE SCALE GENOMIC DNA]</scope>
    <source>
        <strain evidence="2">JCM 16949</strain>
    </source>
</reference>
<accession>A0ABP7FV24</accession>
<proteinExistence type="predicted"/>
<protein>
    <recommendedName>
        <fullName evidence="3">Asparagine synthase</fullName>
    </recommendedName>
</protein>
<keyword evidence="2" id="KW-1185">Reference proteome</keyword>
<name>A0ABP7FV24_9MICO</name>
<comment type="caution">
    <text evidence="1">The sequence shown here is derived from an EMBL/GenBank/DDBJ whole genome shotgun (WGS) entry which is preliminary data.</text>
</comment>
<dbReference type="EMBL" id="BAABAE010000004">
    <property type="protein sequence ID" value="GAA3748585.1"/>
    <property type="molecule type" value="Genomic_DNA"/>
</dbReference>
<dbReference type="Proteomes" id="UP001501004">
    <property type="component" value="Unassembled WGS sequence"/>
</dbReference>
<sequence length="214" mass="24784">MWFWNRDRPREWGRAHVPFDESTLPRPKFLTVAEAVEEGLLLTEYASRMAVKNRFLIRVLAGHEPWELARGQGIARDILQSLARESDTDADNLDRLIEKFSDNPASARDAHGYTHDDLPNMEHRRDVSREVARRLREQSADEAFLIELVSTARRDAWREVASNIEHNLDLENIPVDADYLKHREQRMRRLIAEDLAALSSRSTEELAPAEYGDL</sequence>
<evidence type="ECO:0000313" key="1">
    <source>
        <dbReference type="EMBL" id="GAA3748585.1"/>
    </source>
</evidence>
<gene>
    <name evidence="1" type="ORF">GCM10022239_24960</name>
</gene>
<evidence type="ECO:0000313" key="2">
    <source>
        <dbReference type="Proteomes" id="UP001501004"/>
    </source>
</evidence>
<organism evidence="1 2">
    <name type="scientific">Leifsonella bigeumensis</name>
    <dbReference type="NCBI Taxonomy" id="433643"/>
    <lineage>
        <taxon>Bacteria</taxon>
        <taxon>Bacillati</taxon>
        <taxon>Actinomycetota</taxon>
        <taxon>Actinomycetes</taxon>
        <taxon>Micrococcales</taxon>
        <taxon>Microbacteriaceae</taxon>
        <taxon>Leifsonella</taxon>
    </lineage>
</organism>
<evidence type="ECO:0008006" key="3">
    <source>
        <dbReference type="Google" id="ProtNLM"/>
    </source>
</evidence>